<proteinExistence type="predicted"/>
<reference evidence="3 5" key="1">
    <citation type="journal article" date="2016" name="Virology">
        <title>The genomic content and context of auxiliary metabolic genes in marine cyanomyoviruses.</title>
        <authorList>
            <person name="Crummett L.T."/>
            <person name="Puxty R.J."/>
            <person name="Weihe C."/>
            <person name="Marston M.F."/>
            <person name="Martiny J.B."/>
        </authorList>
    </citation>
    <scope>NUCLEOTIDE SEQUENCE [LARGE SCALE GENOMIC DNA]</scope>
    <source>
        <strain evidence="3">0910CC49</strain>
    </source>
</reference>
<dbReference type="OrthoDB" id="39022at10239"/>
<feature type="region of interest" description="Disordered" evidence="1">
    <location>
        <begin position="99"/>
        <end position="128"/>
    </location>
</feature>
<dbReference type="Proteomes" id="UP000510897">
    <property type="component" value="Segment"/>
</dbReference>
<dbReference type="EMBL" id="KU686212">
    <property type="protein sequence ID" value="AOV62138.1"/>
    <property type="molecule type" value="Genomic_DNA"/>
</dbReference>
<dbReference type="GeneID" id="30308268"/>
<evidence type="ECO:0000313" key="5">
    <source>
        <dbReference type="Proteomes" id="UP000203902"/>
    </source>
</evidence>
<feature type="transmembrane region" description="Helical" evidence="2">
    <location>
        <begin position="20"/>
        <end position="39"/>
    </location>
</feature>
<evidence type="ECO:0000256" key="2">
    <source>
        <dbReference type="SAM" id="Phobius"/>
    </source>
</evidence>
<evidence type="ECO:0000256" key="1">
    <source>
        <dbReference type="SAM" id="MobiDB-lite"/>
    </source>
</evidence>
<keyword evidence="2" id="KW-0812">Transmembrane</keyword>
<evidence type="ECO:0000313" key="4">
    <source>
        <dbReference type="EMBL" id="QLF86266.1"/>
    </source>
</evidence>
<keyword evidence="5" id="KW-1185">Reference proteome</keyword>
<dbReference type="Proteomes" id="UP000203902">
    <property type="component" value="Segment"/>
</dbReference>
<keyword evidence="2" id="KW-1133">Transmembrane helix</keyword>
<gene>
    <name evidence="3" type="ORF">C490910_214</name>
    <name evidence="4" type="ORF">CC030809_00218</name>
</gene>
<evidence type="ECO:0000313" key="6">
    <source>
        <dbReference type="Proteomes" id="UP000510897"/>
    </source>
</evidence>
<protein>
    <submittedName>
        <fullName evidence="3">Uncharacterized protein</fullName>
    </submittedName>
</protein>
<evidence type="ECO:0000313" key="3">
    <source>
        <dbReference type="EMBL" id="AOV62138.1"/>
    </source>
</evidence>
<dbReference type="KEGG" id="vg:30308268"/>
<dbReference type="RefSeq" id="YP_009323147.1">
    <property type="nucleotide sequence ID" value="NC_031927.1"/>
</dbReference>
<dbReference type="EMBL" id="MT586120">
    <property type="protein sequence ID" value="QLF86266.1"/>
    <property type="molecule type" value="Genomic_DNA"/>
</dbReference>
<organism evidence="3 5">
    <name type="scientific">Synechococcus phage S-CAM7</name>
    <dbReference type="NCBI Taxonomy" id="1883368"/>
    <lineage>
        <taxon>Viruses</taxon>
        <taxon>Duplodnaviria</taxon>
        <taxon>Heunggongvirae</taxon>
        <taxon>Uroviricota</taxon>
        <taxon>Caudoviricetes</taxon>
        <taxon>Pantevenvirales</taxon>
        <taxon>Kyanoviridae</taxon>
        <taxon>Mazuvirus</taxon>
        <taxon>Mazuvirus scam7</taxon>
    </lineage>
</organism>
<reference evidence="4 6" key="2">
    <citation type="submission" date="2020-06" db="EMBL/GenBank/DDBJ databases">
        <authorList>
            <person name="Puxty R.J."/>
            <person name="Weihe C."/>
            <person name="Marston M.F."/>
            <person name="Martiny J.B.H."/>
        </authorList>
    </citation>
    <scope>NUCLEOTIDE SEQUENCE [LARGE SCALE GENOMIC DNA]</scope>
    <source>
        <strain evidence="4">0809CC03</strain>
    </source>
</reference>
<sequence length="128" mass="14700">MGPKYDVEFYFGVRPVRTIHLYITAIFLSLAVSLISHYTKADKKNLWLIVDEIGKKYNIRVINKLILSVPELLSGRIDNEIDKAIDEYNSVLELEEPHNTPIFTEESEGETSLGGEMRLRSPWNTTDD</sequence>
<reference evidence="4 6" key="3">
    <citation type="submission" date="2020-07" db="EMBL/GenBank/DDBJ databases">
        <title>Signatures of coevolution in a cyanophage population.</title>
        <authorList>
            <person name="Abebe J."/>
        </authorList>
    </citation>
    <scope>NUCLEOTIDE SEQUENCE [LARGE SCALE GENOMIC DNA]</scope>
    <source>
        <strain evidence="4">0809CC03</strain>
    </source>
</reference>
<keyword evidence="2" id="KW-0472">Membrane</keyword>
<name>A0A1D8KTZ3_9CAUD</name>
<accession>A0A1D8KTZ3</accession>